<proteinExistence type="predicted"/>
<dbReference type="EMBL" id="BGZK01000915">
    <property type="protein sequence ID" value="GBP64970.1"/>
    <property type="molecule type" value="Genomic_DNA"/>
</dbReference>
<organism evidence="1 2">
    <name type="scientific">Eumeta variegata</name>
    <name type="common">Bagworm moth</name>
    <name type="synonym">Eumeta japonica</name>
    <dbReference type="NCBI Taxonomy" id="151549"/>
    <lineage>
        <taxon>Eukaryota</taxon>
        <taxon>Metazoa</taxon>
        <taxon>Ecdysozoa</taxon>
        <taxon>Arthropoda</taxon>
        <taxon>Hexapoda</taxon>
        <taxon>Insecta</taxon>
        <taxon>Pterygota</taxon>
        <taxon>Neoptera</taxon>
        <taxon>Endopterygota</taxon>
        <taxon>Lepidoptera</taxon>
        <taxon>Glossata</taxon>
        <taxon>Ditrysia</taxon>
        <taxon>Tineoidea</taxon>
        <taxon>Psychidae</taxon>
        <taxon>Oiketicinae</taxon>
        <taxon>Eumeta</taxon>
    </lineage>
</organism>
<name>A0A4C1XPA7_EUMVA</name>
<reference evidence="1 2" key="1">
    <citation type="journal article" date="2019" name="Commun. Biol.">
        <title>The bagworm genome reveals a unique fibroin gene that provides high tensile strength.</title>
        <authorList>
            <person name="Kono N."/>
            <person name="Nakamura H."/>
            <person name="Ohtoshi R."/>
            <person name="Tomita M."/>
            <person name="Numata K."/>
            <person name="Arakawa K."/>
        </authorList>
    </citation>
    <scope>NUCLEOTIDE SEQUENCE [LARGE SCALE GENOMIC DNA]</scope>
</reference>
<evidence type="ECO:0000313" key="2">
    <source>
        <dbReference type="Proteomes" id="UP000299102"/>
    </source>
</evidence>
<dbReference type="AlphaFoldDB" id="A0A4C1XPA7"/>
<sequence>MVPIFPLPVNAYATPVARVKDSCFRSATKGCFQEKHSLNSNTPPALARLWLGAAQVSSGSQPTLRVPDINDVSMNIHTDGLRVFSVMNLRELHCDDCLFMSQLGEREKETLGEPSGKKSPRQQPPV</sequence>
<gene>
    <name evidence="1" type="ORF">EVAR_36590_1</name>
</gene>
<accession>A0A4C1XPA7</accession>
<evidence type="ECO:0000313" key="1">
    <source>
        <dbReference type="EMBL" id="GBP64970.1"/>
    </source>
</evidence>
<dbReference type="Proteomes" id="UP000299102">
    <property type="component" value="Unassembled WGS sequence"/>
</dbReference>
<protein>
    <submittedName>
        <fullName evidence="1">Uncharacterized protein</fullName>
    </submittedName>
</protein>
<keyword evidence="2" id="KW-1185">Reference proteome</keyword>
<comment type="caution">
    <text evidence="1">The sequence shown here is derived from an EMBL/GenBank/DDBJ whole genome shotgun (WGS) entry which is preliminary data.</text>
</comment>